<dbReference type="PANTHER" id="PTHR30487:SF0">
    <property type="entry name" value="PREPILIN LEADER PEPTIDASE_N-METHYLTRANSFERASE-RELATED"/>
    <property type="match status" value="1"/>
</dbReference>
<evidence type="ECO:0000259" key="2">
    <source>
        <dbReference type="Pfam" id="PF06750"/>
    </source>
</evidence>
<dbReference type="EC" id="3.4.23.43" evidence="3"/>
<dbReference type="EMBL" id="CP155620">
    <property type="protein sequence ID" value="XBJ30144.1"/>
    <property type="molecule type" value="Genomic_DNA"/>
</dbReference>
<feature type="transmembrane region" description="Helical" evidence="1">
    <location>
        <begin position="193"/>
        <end position="224"/>
    </location>
</feature>
<feature type="transmembrane region" description="Helical" evidence="1">
    <location>
        <begin position="236"/>
        <end position="255"/>
    </location>
</feature>
<dbReference type="GO" id="GO:0005886">
    <property type="term" value="C:plasma membrane"/>
    <property type="evidence" value="ECO:0007669"/>
    <property type="project" value="TreeGrafter"/>
</dbReference>
<feature type="domain" description="Prepilin peptidase A24 N-terminal" evidence="2">
    <location>
        <begin position="7"/>
        <end position="88"/>
    </location>
</feature>
<dbReference type="AlphaFoldDB" id="A0AAU7E9G5"/>
<feature type="transmembrane region" description="Helical" evidence="1">
    <location>
        <begin position="156"/>
        <end position="178"/>
    </location>
</feature>
<reference evidence="3" key="1">
    <citation type="submission" date="2024-05" db="EMBL/GenBank/DDBJ databases">
        <title>Campylobacter coli isolated from environmental waters in Slovenia.</title>
        <authorList>
            <person name="Zautner A.E."/>
            <person name="Bunk B."/>
            <person name="Riedel T."/>
            <person name="Sproeer C."/>
        </authorList>
    </citation>
    <scope>NUCLEOTIDE SEQUENCE</scope>
    <source>
        <strain evidence="3">CCS1377</strain>
    </source>
</reference>
<evidence type="ECO:0000256" key="1">
    <source>
        <dbReference type="SAM" id="Phobius"/>
    </source>
</evidence>
<proteinExistence type="predicted"/>
<dbReference type="InterPro" id="IPR050882">
    <property type="entry name" value="Prepilin_peptidase/N-MTase"/>
</dbReference>
<dbReference type="GO" id="GO:0004190">
    <property type="term" value="F:aspartic-type endopeptidase activity"/>
    <property type="evidence" value="ECO:0007669"/>
    <property type="project" value="UniProtKB-EC"/>
</dbReference>
<dbReference type="RefSeq" id="WP_348519132.1">
    <property type="nucleotide sequence ID" value="NZ_CP155620.1"/>
</dbReference>
<name>A0AAU7E9G5_9BACT</name>
<dbReference type="GO" id="GO:0006465">
    <property type="term" value="P:signal peptide processing"/>
    <property type="evidence" value="ECO:0007669"/>
    <property type="project" value="TreeGrafter"/>
</dbReference>
<keyword evidence="3" id="KW-0378">Hydrolase</keyword>
<sequence length="258" mass="29856">MFFFLFLCGLCLGSFVMTSVDRFVKKKDFFTKRSYCFSCKKQLKFYELIPLFSYLFLHTRCLDCKSKISFLYPLVEILSAFLLIFAYVFSGNLYEFLFLGLYLLGFLALSLIDYKLKAVPEILLWFVFICAGFFAFKEEEIINLFLFEDFKEGFLLCSLVFCGVIFFLKSFVSCLINYKKQGEILESLGEADVIIIASMGGILGFKFGIISIFLACILSLPFFLILKFKKCKDQSLAMFPFLNIAFILVFAYKMIGNF</sequence>
<accession>A0AAU7E9G5</accession>
<dbReference type="PANTHER" id="PTHR30487">
    <property type="entry name" value="TYPE 4 PREPILIN-LIKE PROTEINS LEADER PEPTIDE-PROCESSING ENZYME"/>
    <property type="match status" value="1"/>
</dbReference>
<dbReference type="InterPro" id="IPR010627">
    <property type="entry name" value="Prepilin_pept_A24_N"/>
</dbReference>
<keyword evidence="1" id="KW-1133">Transmembrane helix</keyword>
<feature type="transmembrane region" description="Helical" evidence="1">
    <location>
        <begin position="70"/>
        <end position="89"/>
    </location>
</feature>
<feature type="transmembrane region" description="Helical" evidence="1">
    <location>
        <begin position="118"/>
        <end position="136"/>
    </location>
</feature>
<keyword evidence="1" id="KW-0812">Transmembrane</keyword>
<gene>
    <name evidence="3" type="ORF">AAH949_04450</name>
</gene>
<keyword evidence="1" id="KW-0472">Membrane</keyword>
<evidence type="ECO:0000313" key="3">
    <source>
        <dbReference type="EMBL" id="XBJ30144.1"/>
    </source>
</evidence>
<organism evidence="3">
    <name type="scientific">Campylobacter sp. CCS1377</name>
    <dbReference type="NCBI Taxonomy" id="3158229"/>
    <lineage>
        <taxon>Bacteria</taxon>
        <taxon>Pseudomonadati</taxon>
        <taxon>Campylobacterota</taxon>
        <taxon>Epsilonproteobacteria</taxon>
        <taxon>Campylobacterales</taxon>
        <taxon>Campylobacteraceae</taxon>
        <taxon>Campylobacter</taxon>
    </lineage>
</organism>
<protein>
    <submittedName>
        <fullName evidence="3">Prepilin peptidase</fullName>
        <ecNumber evidence="3">3.4.23.43</ecNumber>
    </submittedName>
</protein>
<dbReference type="Pfam" id="PF06750">
    <property type="entry name" value="A24_N_bact"/>
    <property type="match status" value="1"/>
</dbReference>
<feature type="transmembrane region" description="Helical" evidence="1">
    <location>
        <begin position="96"/>
        <end position="112"/>
    </location>
</feature>